<feature type="chain" id="PRO_5046573952" description="TATA-box binding" evidence="1">
    <location>
        <begin position="24"/>
        <end position="239"/>
    </location>
</feature>
<dbReference type="Proteomes" id="UP001501459">
    <property type="component" value="Unassembled WGS sequence"/>
</dbReference>
<sequence length="239" mass="26943">MKQIALIVSIILVSLLHTSVASGSTNNKMEKLEAAVSQAGLEADRWQVTVKEQIDRKTLKGYVQQLQEKTDYNASSTESDNSVKYTFEYGQKEEPVFGLYKVVIPKNRAHQAEFIAVIKGKQWNSQVKQVYHSRLKNVKNTYFSGNSTTFVCLTASIDGNIDGVYFFNKLKKTMNLSMIQTQTDNVKTSNVKKIVYGHSTLWNKDLIMNKPMNVQMVLKNKTTGKSALTIGTPILITEY</sequence>
<organism evidence="2 3">
    <name type="scientific">Lentibacillus halophilus</name>
    <dbReference type="NCBI Taxonomy" id="295065"/>
    <lineage>
        <taxon>Bacteria</taxon>
        <taxon>Bacillati</taxon>
        <taxon>Bacillota</taxon>
        <taxon>Bacilli</taxon>
        <taxon>Bacillales</taxon>
        <taxon>Bacillaceae</taxon>
        <taxon>Lentibacillus</taxon>
    </lineage>
</organism>
<dbReference type="Gene3D" id="3.30.360.40">
    <property type="entry name" value="YwmB-like"/>
    <property type="match status" value="1"/>
</dbReference>
<feature type="signal peptide" evidence="1">
    <location>
        <begin position="1"/>
        <end position="23"/>
    </location>
</feature>
<gene>
    <name evidence="2" type="ORF">GCM10008983_11380</name>
</gene>
<dbReference type="InterPro" id="IPR036209">
    <property type="entry name" value="YwmB-like_sf"/>
</dbReference>
<accession>A0ABN0Z6R5</accession>
<dbReference type="EMBL" id="BAAADM010000030">
    <property type="protein sequence ID" value="GAA0436420.1"/>
    <property type="molecule type" value="Genomic_DNA"/>
</dbReference>
<dbReference type="SUPFAM" id="SSF143842">
    <property type="entry name" value="YwmB-like"/>
    <property type="match status" value="1"/>
</dbReference>
<keyword evidence="1" id="KW-0732">Signal</keyword>
<dbReference type="Pfam" id="PF08680">
    <property type="entry name" value="DUF1779"/>
    <property type="match status" value="1"/>
</dbReference>
<dbReference type="InterPro" id="IPR014794">
    <property type="entry name" value="DUF1779"/>
</dbReference>
<evidence type="ECO:0008006" key="4">
    <source>
        <dbReference type="Google" id="ProtNLM"/>
    </source>
</evidence>
<comment type="caution">
    <text evidence="2">The sequence shown here is derived from an EMBL/GenBank/DDBJ whole genome shotgun (WGS) entry which is preliminary data.</text>
</comment>
<evidence type="ECO:0000313" key="2">
    <source>
        <dbReference type="EMBL" id="GAA0436420.1"/>
    </source>
</evidence>
<evidence type="ECO:0000313" key="3">
    <source>
        <dbReference type="Proteomes" id="UP001501459"/>
    </source>
</evidence>
<keyword evidence="3" id="KW-1185">Reference proteome</keyword>
<reference evidence="2 3" key="1">
    <citation type="journal article" date="2019" name="Int. J. Syst. Evol. Microbiol.">
        <title>The Global Catalogue of Microorganisms (GCM) 10K type strain sequencing project: providing services to taxonomists for standard genome sequencing and annotation.</title>
        <authorList>
            <consortium name="The Broad Institute Genomics Platform"/>
            <consortium name="The Broad Institute Genome Sequencing Center for Infectious Disease"/>
            <person name="Wu L."/>
            <person name="Ma J."/>
        </authorList>
    </citation>
    <scope>NUCLEOTIDE SEQUENCE [LARGE SCALE GENOMIC DNA]</scope>
    <source>
        <strain evidence="2 3">JCM 12149</strain>
    </source>
</reference>
<dbReference type="RefSeq" id="WP_343751731.1">
    <property type="nucleotide sequence ID" value="NZ_BAAADM010000030.1"/>
</dbReference>
<evidence type="ECO:0000256" key="1">
    <source>
        <dbReference type="SAM" id="SignalP"/>
    </source>
</evidence>
<dbReference type="Gene3D" id="3.30.2030.10">
    <property type="entry name" value="YwmB-like"/>
    <property type="match status" value="1"/>
</dbReference>
<protein>
    <recommendedName>
        <fullName evidence="4">TATA-box binding</fullName>
    </recommendedName>
</protein>
<name>A0ABN0Z6R5_9BACI</name>
<proteinExistence type="predicted"/>